<evidence type="ECO:0000313" key="2">
    <source>
        <dbReference type="EMBL" id="KAF2029808.1"/>
    </source>
</evidence>
<sequence length="348" mass="39913">MVSTTTETLLDAKANAPIPPLTISSLHILLLLGIPLIWFLSLQRRARNLALNQPAPHTLAELEQPWQTNDWATLFGLIGLSNDHRWSHIPLWLYHSIQHRWHQPSRPWLKRLLAMGVIPLYIQDGGIPQHRVNINTFGRRRRFPWFTYPLYQQGKKRAYFEFVVPYPRETREMMNFLNGIISNRIADGMADEPVVRDNSYGVTVRFSPPERGPIYYSIDNPPCRADRPIEVGAKSGMEPLLPFKADRVLKGGFGERCNALAQFMRDFDSSKIPLLRHADDTIVVRVEAKHYGVCELDQFVFGVAQDVGLPVLWPEVECRNAALEELERRGLSTDGLRPFMLSEPADYH</sequence>
<keyword evidence="1" id="KW-0472">Membrane</keyword>
<keyword evidence="1" id="KW-1133">Transmembrane helix</keyword>
<accession>A0A9P4LLH2</accession>
<reference evidence="2" key="1">
    <citation type="journal article" date="2020" name="Stud. Mycol.">
        <title>101 Dothideomycetes genomes: a test case for predicting lifestyles and emergence of pathogens.</title>
        <authorList>
            <person name="Haridas S."/>
            <person name="Albert R."/>
            <person name="Binder M."/>
            <person name="Bloem J."/>
            <person name="Labutti K."/>
            <person name="Salamov A."/>
            <person name="Andreopoulos B."/>
            <person name="Baker S."/>
            <person name="Barry K."/>
            <person name="Bills G."/>
            <person name="Bluhm B."/>
            <person name="Cannon C."/>
            <person name="Castanera R."/>
            <person name="Culley D."/>
            <person name="Daum C."/>
            <person name="Ezra D."/>
            <person name="Gonzalez J."/>
            <person name="Henrissat B."/>
            <person name="Kuo A."/>
            <person name="Liang C."/>
            <person name="Lipzen A."/>
            <person name="Lutzoni F."/>
            <person name="Magnuson J."/>
            <person name="Mondo S."/>
            <person name="Nolan M."/>
            <person name="Ohm R."/>
            <person name="Pangilinan J."/>
            <person name="Park H.-J."/>
            <person name="Ramirez L."/>
            <person name="Alfaro M."/>
            <person name="Sun H."/>
            <person name="Tritt A."/>
            <person name="Yoshinaga Y."/>
            <person name="Zwiers L.-H."/>
            <person name="Turgeon B."/>
            <person name="Goodwin S."/>
            <person name="Spatafora J."/>
            <person name="Crous P."/>
            <person name="Grigoriev I."/>
        </authorList>
    </citation>
    <scope>NUCLEOTIDE SEQUENCE</scope>
    <source>
        <strain evidence="2">CBS 110217</strain>
    </source>
</reference>
<dbReference type="Proteomes" id="UP000799777">
    <property type="component" value="Unassembled WGS sequence"/>
</dbReference>
<gene>
    <name evidence="2" type="ORF">EK21DRAFT_66837</name>
</gene>
<organism evidence="2 3">
    <name type="scientific">Setomelanomma holmii</name>
    <dbReference type="NCBI Taxonomy" id="210430"/>
    <lineage>
        <taxon>Eukaryota</taxon>
        <taxon>Fungi</taxon>
        <taxon>Dikarya</taxon>
        <taxon>Ascomycota</taxon>
        <taxon>Pezizomycotina</taxon>
        <taxon>Dothideomycetes</taxon>
        <taxon>Pleosporomycetidae</taxon>
        <taxon>Pleosporales</taxon>
        <taxon>Pleosporineae</taxon>
        <taxon>Phaeosphaeriaceae</taxon>
        <taxon>Setomelanomma</taxon>
    </lineage>
</organism>
<protein>
    <submittedName>
        <fullName evidence="2">Uncharacterized protein</fullName>
    </submittedName>
</protein>
<evidence type="ECO:0000256" key="1">
    <source>
        <dbReference type="SAM" id="Phobius"/>
    </source>
</evidence>
<comment type="caution">
    <text evidence="2">The sequence shown here is derived from an EMBL/GenBank/DDBJ whole genome shotgun (WGS) entry which is preliminary data.</text>
</comment>
<keyword evidence="1" id="KW-0812">Transmembrane</keyword>
<proteinExistence type="predicted"/>
<dbReference type="OrthoDB" id="3770097at2759"/>
<dbReference type="AlphaFoldDB" id="A0A9P4LLH2"/>
<keyword evidence="3" id="KW-1185">Reference proteome</keyword>
<dbReference type="EMBL" id="ML978196">
    <property type="protein sequence ID" value="KAF2029808.1"/>
    <property type="molecule type" value="Genomic_DNA"/>
</dbReference>
<feature type="transmembrane region" description="Helical" evidence="1">
    <location>
        <begin position="20"/>
        <end position="40"/>
    </location>
</feature>
<name>A0A9P4LLH2_9PLEO</name>
<evidence type="ECO:0000313" key="3">
    <source>
        <dbReference type="Proteomes" id="UP000799777"/>
    </source>
</evidence>